<name>A0A2L0HF33_RHIFR</name>
<dbReference type="Proteomes" id="UP000239340">
    <property type="component" value="Plasmid pSfreNXT3c"/>
</dbReference>
<accession>A0A2L0HF33</accession>
<dbReference type="GO" id="GO:0019878">
    <property type="term" value="P:lysine biosynthetic process via aminoadipic acid"/>
    <property type="evidence" value="ECO:0007669"/>
    <property type="project" value="TreeGrafter"/>
</dbReference>
<keyword evidence="2 6" id="KW-0808">Transferase</keyword>
<proteinExistence type="inferred from homology"/>
<evidence type="ECO:0000313" key="6">
    <source>
        <dbReference type="EMBL" id="AUX80120.1"/>
    </source>
</evidence>
<dbReference type="Pfam" id="PF01648">
    <property type="entry name" value="ACPS"/>
    <property type="match status" value="1"/>
</dbReference>
<dbReference type="PANTHER" id="PTHR12215">
    <property type="entry name" value="PHOSPHOPANTETHEINE TRANSFERASE"/>
    <property type="match status" value="1"/>
</dbReference>
<dbReference type="GO" id="GO:0008897">
    <property type="term" value="F:holo-[acyl-carrier-protein] synthase activity"/>
    <property type="evidence" value="ECO:0007669"/>
    <property type="project" value="InterPro"/>
</dbReference>
<evidence type="ECO:0000256" key="2">
    <source>
        <dbReference type="ARBA" id="ARBA00022679"/>
    </source>
</evidence>
<evidence type="ECO:0000256" key="3">
    <source>
        <dbReference type="SAM" id="MobiDB-lite"/>
    </source>
</evidence>
<dbReference type="SUPFAM" id="SSF56214">
    <property type="entry name" value="4'-phosphopantetheinyl transferase"/>
    <property type="match status" value="2"/>
</dbReference>
<feature type="domain" description="4'-phosphopantetheinyl transferase" evidence="4">
    <location>
        <begin position="116"/>
        <end position="202"/>
    </location>
</feature>
<dbReference type="Pfam" id="PF22624">
    <property type="entry name" value="AASDHPPT_N"/>
    <property type="match status" value="1"/>
</dbReference>
<dbReference type="InterPro" id="IPR050559">
    <property type="entry name" value="P-Pant_transferase_sf"/>
</dbReference>
<dbReference type="InterPro" id="IPR008278">
    <property type="entry name" value="4-PPantetheinyl_Trfase_dom"/>
</dbReference>
<reference evidence="6 7" key="1">
    <citation type="submission" date="2017-10" db="EMBL/GenBank/DDBJ databases">
        <title>Analysis of the genome sequences of Rhizobium populations associated to common bean (phaseolus vulgaris).</title>
        <authorList>
            <person name="Bustos P."/>
            <person name="Santamaria R.I."/>
            <person name="Miranda-Sanchez F."/>
            <person name="Perez-Carrascal O."/>
            <person name="Juarez S."/>
            <person name="Lozano L."/>
            <person name="Martinez-Flores I."/>
            <person name="Vinuesa P."/>
            <person name="Martinez-Romero E."/>
            <person name="Cevallos M.A."/>
            <person name="Romero D."/>
            <person name="Davila G."/>
            <person name="Gonzalez V."/>
        </authorList>
    </citation>
    <scope>NUCLEOTIDE SEQUENCE [LARGE SCALE GENOMIC DNA]</scope>
    <source>
        <strain evidence="6 7">NXT3</strain>
        <plasmid evidence="7">Plasmid psfrenxt3c</plasmid>
    </source>
</reference>
<feature type="domain" description="4'-phosphopantetheinyl transferase N-terminal" evidence="5">
    <location>
        <begin position="25"/>
        <end position="111"/>
    </location>
</feature>
<evidence type="ECO:0000313" key="7">
    <source>
        <dbReference type="Proteomes" id="UP000239340"/>
    </source>
</evidence>
<evidence type="ECO:0000259" key="5">
    <source>
        <dbReference type="Pfam" id="PF22624"/>
    </source>
</evidence>
<dbReference type="InterPro" id="IPR055066">
    <property type="entry name" value="AASDHPPT_N"/>
</dbReference>
<keyword evidence="6" id="KW-0614">Plasmid</keyword>
<dbReference type="GO" id="GO:0005829">
    <property type="term" value="C:cytosol"/>
    <property type="evidence" value="ECO:0007669"/>
    <property type="project" value="TreeGrafter"/>
</dbReference>
<feature type="region of interest" description="Disordered" evidence="3">
    <location>
        <begin position="245"/>
        <end position="267"/>
    </location>
</feature>
<gene>
    <name evidence="6" type="ORF">NXT3_PC00963</name>
</gene>
<dbReference type="Gene3D" id="3.90.470.20">
    <property type="entry name" value="4'-phosphopantetheinyl transferase domain"/>
    <property type="match status" value="2"/>
</dbReference>
<dbReference type="GO" id="GO:0000287">
    <property type="term" value="F:magnesium ion binding"/>
    <property type="evidence" value="ECO:0007669"/>
    <property type="project" value="InterPro"/>
</dbReference>
<geneLocation type="plasmid" evidence="7">
    <name>psfrenxt3c</name>
</geneLocation>
<protein>
    <submittedName>
        <fullName evidence="6">4'-phosphopantetheinyl transferase protein</fullName>
    </submittedName>
</protein>
<evidence type="ECO:0000256" key="1">
    <source>
        <dbReference type="ARBA" id="ARBA00010990"/>
    </source>
</evidence>
<dbReference type="InterPro" id="IPR037143">
    <property type="entry name" value="4-PPantetheinyl_Trfase_dom_sf"/>
</dbReference>
<sequence>MRRSLERIGPNTIDIWQWSIAAEAAQAEAHLPLLSAADRARASRFIHARDRHRFIVGRAGLRLVLSRYLHIPPARIGLAYNVFGKPRIAAAMIPELHFNLSHSADVAMLAVSDHYPVGLDIEEIKPLKEDVATHFFSPRECAELAALPEQDYLAAFYRCWTRKEAFVKAHGAGLSLPLDTFDVTISATEPPRLKRLDGDVDAPSNWSLLELMAPENFHGAVAALTIGNAVRLRYRREDVFRIKTSIAHPGRSDRQQNRNGGSRPIQA</sequence>
<comment type="similarity">
    <text evidence="1">Belongs to the P-Pant transferase superfamily. Gsp/Sfp/HetI/AcpT family.</text>
</comment>
<organism evidence="6 7">
    <name type="scientific">Rhizobium fredii</name>
    <name type="common">Sinorhizobium fredii</name>
    <dbReference type="NCBI Taxonomy" id="380"/>
    <lineage>
        <taxon>Bacteria</taxon>
        <taxon>Pseudomonadati</taxon>
        <taxon>Pseudomonadota</taxon>
        <taxon>Alphaproteobacteria</taxon>
        <taxon>Hyphomicrobiales</taxon>
        <taxon>Rhizobiaceae</taxon>
        <taxon>Sinorhizobium/Ensifer group</taxon>
        <taxon>Sinorhizobium</taxon>
    </lineage>
</organism>
<dbReference type="AlphaFoldDB" id="A0A2L0HF33"/>
<dbReference type="PANTHER" id="PTHR12215:SF10">
    <property type="entry name" value="L-AMINOADIPATE-SEMIALDEHYDE DEHYDROGENASE-PHOSPHOPANTETHEINYL TRANSFERASE"/>
    <property type="match status" value="1"/>
</dbReference>
<evidence type="ECO:0000259" key="4">
    <source>
        <dbReference type="Pfam" id="PF01648"/>
    </source>
</evidence>
<dbReference type="EMBL" id="CP024310">
    <property type="protein sequence ID" value="AUX80120.1"/>
    <property type="molecule type" value="Genomic_DNA"/>
</dbReference>
<dbReference type="RefSeq" id="WP_104841144.1">
    <property type="nucleotide sequence ID" value="NZ_CP024310.1"/>
</dbReference>